<dbReference type="RefSeq" id="XP_007932035.1">
    <property type="nucleotide sequence ID" value="XM_007933844.1"/>
</dbReference>
<evidence type="ECO:0000313" key="3">
    <source>
        <dbReference type="Proteomes" id="UP000016932"/>
    </source>
</evidence>
<dbReference type="VEuPathDB" id="FungiDB:MYCFIDRAFT_217025"/>
<dbReference type="STRING" id="383855.M2ZDU0"/>
<dbReference type="eggNOG" id="ENOG502T61I">
    <property type="taxonomic scope" value="Eukaryota"/>
</dbReference>
<reference evidence="2 3" key="1">
    <citation type="journal article" date="2012" name="PLoS Pathog.">
        <title>Diverse lifestyles and strategies of plant pathogenesis encoded in the genomes of eighteen Dothideomycetes fungi.</title>
        <authorList>
            <person name="Ohm R.A."/>
            <person name="Feau N."/>
            <person name="Henrissat B."/>
            <person name="Schoch C.L."/>
            <person name="Horwitz B.A."/>
            <person name="Barry K.W."/>
            <person name="Condon B.J."/>
            <person name="Copeland A.C."/>
            <person name="Dhillon B."/>
            <person name="Glaser F."/>
            <person name="Hesse C.N."/>
            <person name="Kosti I."/>
            <person name="LaButti K."/>
            <person name="Lindquist E.A."/>
            <person name="Lucas S."/>
            <person name="Salamov A.A."/>
            <person name="Bradshaw R.E."/>
            <person name="Ciuffetti L."/>
            <person name="Hamelin R.C."/>
            <person name="Kema G.H.J."/>
            <person name="Lawrence C."/>
            <person name="Scott J.A."/>
            <person name="Spatafora J.W."/>
            <person name="Turgeon B.G."/>
            <person name="de Wit P.J.G.M."/>
            <person name="Zhong S."/>
            <person name="Goodwin S.B."/>
            <person name="Grigoriev I.V."/>
        </authorList>
    </citation>
    <scope>NUCLEOTIDE SEQUENCE [LARGE SCALE GENOMIC DNA]</scope>
    <source>
        <strain evidence="2 3">CIRAD86</strain>
    </source>
</reference>
<feature type="region of interest" description="Disordered" evidence="1">
    <location>
        <begin position="284"/>
        <end position="327"/>
    </location>
</feature>
<dbReference type="GeneID" id="19338348"/>
<proteinExistence type="predicted"/>
<dbReference type="AlphaFoldDB" id="M2ZDU0"/>
<evidence type="ECO:0000313" key="2">
    <source>
        <dbReference type="EMBL" id="EME77249.1"/>
    </source>
</evidence>
<dbReference type="Proteomes" id="UP000016932">
    <property type="component" value="Unassembled WGS sequence"/>
</dbReference>
<accession>M2ZDU0</accession>
<dbReference type="HOGENOM" id="CLU_801994_0_0_1"/>
<feature type="compositionally biased region" description="Gly residues" evidence="1">
    <location>
        <begin position="314"/>
        <end position="325"/>
    </location>
</feature>
<keyword evidence="3" id="KW-1185">Reference proteome</keyword>
<evidence type="ECO:0000256" key="1">
    <source>
        <dbReference type="SAM" id="MobiDB-lite"/>
    </source>
</evidence>
<name>M2ZDU0_PSEFD</name>
<dbReference type="EMBL" id="KB446566">
    <property type="protein sequence ID" value="EME77249.1"/>
    <property type="molecule type" value="Genomic_DNA"/>
</dbReference>
<gene>
    <name evidence="2" type="ORF">MYCFIDRAFT_217025</name>
</gene>
<sequence length="346" mass="34978">MILDHTCLRQNDEGWRFPWPVKVLRCHRSCDLDRTLVKTTAEYLTCNASTVNRQLCKPIADSLSLCCALCFYSLRHSSLRDLVSLSFTHIQLLTSIYPPVLTGITCEHNSAISNMKHFGVLFGLAAIAAAAPYPTAPFYPIPTAALPPPPGSGIAAPTGLSHPSGGFPGFPNCTHPLNSPLPSGHGNHPPQSFGTAPPQPPTGTALAKRAAQFSGFSFPSMSMPTVGFGGESGIAAPTGLGSGSDSEGSLASMSGISGIAAPTGGSGASPSFSIPTGSFGAGSASATGLSGLPQPTGSTVGSGEAPEPPFSTGTVGGNGTAGTGGAAVERGFGSLAVNTRLAEQQE</sequence>
<organism evidence="2 3">
    <name type="scientific">Pseudocercospora fijiensis (strain CIRAD86)</name>
    <name type="common">Black leaf streak disease fungus</name>
    <name type="synonym">Mycosphaerella fijiensis</name>
    <dbReference type="NCBI Taxonomy" id="383855"/>
    <lineage>
        <taxon>Eukaryota</taxon>
        <taxon>Fungi</taxon>
        <taxon>Dikarya</taxon>
        <taxon>Ascomycota</taxon>
        <taxon>Pezizomycotina</taxon>
        <taxon>Dothideomycetes</taxon>
        <taxon>Dothideomycetidae</taxon>
        <taxon>Mycosphaerellales</taxon>
        <taxon>Mycosphaerellaceae</taxon>
        <taxon>Pseudocercospora</taxon>
    </lineage>
</organism>
<protein>
    <submittedName>
        <fullName evidence="2">Uncharacterized protein</fullName>
    </submittedName>
</protein>
<feature type="region of interest" description="Disordered" evidence="1">
    <location>
        <begin position="176"/>
        <end position="207"/>
    </location>
</feature>
<dbReference type="KEGG" id="pfj:MYCFIDRAFT_217025"/>